<dbReference type="PANTHER" id="PTHR30193">
    <property type="entry name" value="ABC TRANSPORTER PERMEASE PROTEIN"/>
    <property type="match status" value="1"/>
</dbReference>
<dbReference type="Gene3D" id="1.10.3720.10">
    <property type="entry name" value="MetI-like"/>
    <property type="match status" value="1"/>
</dbReference>
<dbReference type="PANTHER" id="PTHR30193:SF37">
    <property type="entry name" value="INNER MEMBRANE ABC TRANSPORTER PERMEASE PROTEIN YCJO"/>
    <property type="match status" value="1"/>
</dbReference>
<evidence type="ECO:0000256" key="6">
    <source>
        <dbReference type="ARBA" id="ARBA00023136"/>
    </source>
</evidence>
<name>A0ABM8GDZ1_9MICO</name>
<evidence type="ECO:0008006" key="10">
    <source>
        <dbReference type="Google" id="ProtNLM"/>
    </source>
</evidence>
<accession>A0ABM8GDZ1</accession>
<reference evidence="9" key="1">
    <citation type="journal article" date="2019" name="Int. J. Syst. Evol. Microbiol.">
        <title>The Global Catalogue of Microorganisms (GCM) 10K type strain sequencing project: providing services to taxonomists for standard genome sequencing and annotation.</title>
        <authorList>
            <consortium name="The Broad Institute Genomics Platform"/>
            <consortium name="The Broad Institute Genome Sequencing Center for Infectious Disease"/>
            <person name="Wu L."/>
            <person name="Ma J."/>
        </authorList>
    </citation>
    <scope>NUCLEOTIDE SEQUENCE [LARGE SCALE GENOMIC DNA]</scope>
    <source>
        <strain evidence="9">NBRC 108725</strain>
    </source>
</reference>
<keyword evidence="9" id="KW-1185">Reference proteome</keyword>
<gene>
    <name evidence="8" type="ORF">GCM10025866_24240</name>
</gene>
<dbReference type="SUPFAM" id="SSF161098">
    <property type="entry name" value="MetI-like"/>
    <property type="match status" value="1"/>
</dbReference>
<dbReference type="Proteomes" id="UP001321498">
    <property type="component" value="Chromosome"/>
</dbReference>
<evidence type="ECO:0000313" key="9">
    <source>
        <dbReference type="Proteomes" id="UP001321498"/>
    </source>
</evidence>
<evidence type="ECO:0000256" key="5">
    <source>
        <dbReference type="ARBA" id="ARBA00022989"/>
    </source>
</evidence>
<evidence type="ECO:0000256" key="2">
    <source>
        <dbReference type="ARBA" id="ARBA00022448"/>
    </source>
</evidence>
<keyword evidence="2" id="KW-0813">Transport</keyword>
<keyword evidence="5 7" id="KW-1133">Transmembrane helix</keyword>
<dbReference type="InterPro" id="IPR035906">
    <property type="entry name" value="MetI-like_sf"/>
</dbReference>
<evidence type="ECO:0000256" key="4">
    <source>
        <dbReference type="ARBA" id="ARBA00022692"/>
    </source>
</evidence>
<keyword evidence="4 7" id="KW-0812">Transmembrane</keyword>
<dbReference type="EMBL" id="AP027731">
    <property type="protein sequence ID" value="BDZ46515.1"/>
    <property type="molecule type" value="Genomic_DNA"/>
</dbReference>
<protein>
    <recommendedName>
        <fullName evidence="10">Sugar ABC transporter permease</fullName>
    </recommendedName>
</protein>
<keyword evidence="3" id="KW-1003">Cell membrane</keyword>
<evidence type="ECO:0000256" key="1">
    <source>
        <dbReference type="ARBA" id="ARBA00004651"/>
    </source>
</evidence>
<keyword evidence="6 7" id="KW-0472">Membrane</keyword>
<sequence length="111" mass="12389">MTAVATRPAPSRTAPLPRRRAPRLRYALVVLAFLLPSALPLAAFTLGPMVSAAWVSLQQWNLLAPMKWVGLDNYARLLTDPGTGEIFLHTLYYIVGYLPIVYVGVWPSRWP</sequence>
<proteinExistence type="predicted"/>
<evidence type="ECO:0000313" key="8">
    <source>
        <dbReference type="EMBL" id="BDZ46515.1"/>
    </source>
</evidence>
<organism evidence="8 9">
    <name type="scientific">Naasia aerilata</name>
    <dbReference type="NCBI Taxonomy" id="1162966"/>
    <lineage>
        <taxon>Bacteria</taxon>
        <taxon>Bacillati</taxon>
        <taxon>Actinomycetota</taxon>
        <taxon>Actinomycetes</taxon>
        <taxon>Micrococcales</taxon>
        <taxon>Microbacteriaceae</taxon>
        <taxon>Naasia</taxon>
    </lineage>
</organism>
<evidence type="ECO:0000256" key="3">
    <source>
        <dbReference type="ARBA" id="ARBA00022475"/>
    </source>
</evidence>
<feature type="transmembrane region" description="Helical" evidence="7">
    <location>
        <begin position="86"/>
        <end position="105"/>
    </location>
</feature>
<dbReference type="InterPro" id="IPR051393">
    <property type="entry name" value="ABC_transporter_permease"/>
</dbReference>
<evidence type="ECO:0000256" key="7">
    <source>
        <dbReference type="SAM" id="Phobius"/>
    </source>
</evidence>
<comment type="subcellular location">
    <subcellularLocation>
        <location evidence="1">Cell membrane</location>
        <topology evidence="1">Multi-pass membrane protein</topology>
    </subcellularLocation>
</comment>